<dbReference type="InterPro" id="IPR014205">
    <property type="entry name" value="Spore_YtaF"/>
</dbReference>
<name>A0A516KI53_9BACI</name>
<proteinExistence type="predicted"/>
<keyword evidence="2 5" id="KW-0812">Transmembrane</keyword>
<feature type="transmembrane region" description="Helical" evidence="5">
    <location>
        <begin position="190"/>
        <end position="211"/>
    </location>
</feature>
<feature type="transmembrane region" description="Helical" evidence="5">
    <location>
        <begin position="218"/>
        <end position="236"/>
    </location>
</feature>
<dbReference type="KEGG" id="aqt:FN924_13245"/>
<keyword evidence="3 5" id="KW-1133">Transmembrane helix</keyword>
<dbReference type="Pfam" id="PF02659">
    <property type="entry name" value="Mntp"/>
    <property type="match status" value="2"/>
</dbReference>
<feature type="transmembrane region" description="Helical" evidence="5">
    <location>
        <begin position="163"/>
        <end position="184"/>
    </location>
</feature>
<feature type="transmembrane region" description="Helical" evidence="5">
    <location>
        <begin position="57"/>
        <end position="84"/>
    </location>
</feature>
<dbReference type="EMBL" id="CP041666">
    <property type="protein sequence ID" value="QDP41073.1"/>
    <property type="molecule type" value="Genomic_DNA"/>
</dbReference>
<protein>
    <submittedName>
        <fullName evidence="6">Sporulation membrane protein YtaF</fullName>
    </submittedName>
</protein>
<accession>A0A516KI53</accession>
<keyword evidence="7" id="KW-1185">Reference proteome</keyword>
<evidence type="ECO:0000256" key="1">
    <source>
        <dbReference type="ARBA" id="ARBA00022475"/>
    </source>
</evidence>
<evidence type="ECO:0000256" key="5">
    <source>
        <dbReference type="SAM" id="Phobius"/>
    </source>
</evidence>
<feature type="transmembrane region" description="Helical" evidence="5">
    <location>
        <begin position="20"/>
        <end position="45"/>
    </location>
</feature>
<keyword evidence="1" id="KW-1003">Cell membrane</keyword>
<gene>
    <name evidence="6" type="primary">ytaF</name>
    <name evidence="6" type="ORF">FN924_13245</name>
</gene>
<organism evidence="6 7">
    <name type="scientific">Radiobacillus deserti</name>
    <dbReference type="NCBI Taxonomy" id="2594883"/>
    <lineage>
        <taxon>Bacteria</taxon>
        <taxon>Bacillati</taxon>
        <taxon>Bacillota</taxon>
        <taxon>Bacilli</taxon>
        <taxon>Bacillales</taxon>
        <taxon>Bacillaceae</taxon>
        <taxon>Radiobacillus</taxon>
    </lineage>
</organism>
<dbReference type="InterPro" id="IPR003810">
    <property type="entry name" value="Mntp/YtaF"/>
</dbReference>
<keyword evidence="4 5" id="KW-0472">Membrane</keyword>
<dbReference type="Proteomes" id="UP000315215">
    <property type="component" value="Chromosome"/>
</dbReference>
<sequence length="239" mass="26141">MSRLKLLHMIFQLLWQEGVIYIYYASLFILAIAVSLDGFGVGLSYGLRRIKIPFISILIITFCTGIVILLSMSFGEIITSFIGLQAENQIGAWILILVGIWATINYFKNGERTEEKSAPPIKQEQPTKVIRINLKSIGLVIEILKVPSAADLDNSGTIRGWEAVLLGAALSLDSFGAGIGASFMGYSPSFTAITVSILSCLMIFTGLRIGLTFAKVTWLNYISFLPGVILIAIGLSKLW</sequence>
<dbReference type="PANTHER" id="PTHR35529">
    <property type="entry name" value="MANGANESE EFFLUX PUMP MNTP-RELATED"/>
    <property type="match status" value="1"/>
</dbReference>
<reference evidence="6 7" key="1">
    <citation type="submission" date="2019-07" db="EMBL/GenBank/DDBJ databases">
        <authorList>
            <person name="Li J."/>
        </authorList>
    </citation>
    <scope>NUCLEOTIDE SEQUENCE [LARGE SCALE GENOMIC DNA]</scope>
    <source>
        <strain evidence="6 7">TKL69</strain>
    </source>
</reference>
<dbReference type="NCBIfam" id="TIGR02840">
    <property type="entry name" value="spore_YtaF"/>
    <property type="match status" value="1"/>
</dbReference>
<evidence type="ECO:0000313" key="6">
    <source>
        <dbReference type="EMBL" id="QDP41073.1"/>
    </source>
</evidence>
<dbReference type="PANTHER" id="PTHR35529:SF2">
    <property type="entry name" value="SPORULATION PROTEIN YTAF-RELATED"/>
    <property type="match status" value="1"/>
</dbReference>
<dbReference type="AlphaFoldDB" id="A0A516KI53"/>
<evidence type="ECO:0000256" key="4">
    <source>
        <dbReference type="ARBA" id="ARBA00023136"/>
    </source>
</evidence>
<evidence type="ECO:0000313" key="7">
    <source>
        <dbReference type="Proteomes" id="UP000315215"/>
    </source>
</evidence>
<feature type="transmembrane region" description="Helical" evidence="5">
    <location>
        <begin position="90"/>
        <end position="107"/>
    </location>
</feature>
<evidence type="ECO:0000256" key="3">
    <source>
        <dbReference type="ARBA" id="ARBA00022989"/>
    </source>
</evidence>
<evidence type="ECO:0000256" key="2">
    <source>
        <dbReference type="ARBA" id="ARBA00022692"/>
    </source>
</evidence>